<organism evidence="1 2">
    <name type="scientific">Glomus cerebriforme</name>
    <dbReference type="NCBI Taxonomy" id="658196"/>
    <lineage>
        <taxon>Eukaryota</taxon>
        <taxon>Fungi</taxon>
        <taxon>Fungi incertae sedis</taxon>
        <taxon>Mucoromycota</taxon>
        <taxon>Glomeromycotina</taxon>
        <taxon>Glomeromycetes</taxon>
        <taxon>Glomerales</taxon>
        <taxon>Glomeraceae</taxon>
        <taxon>Glomus</taxon>
    </lineage>
</organism>
<dbReference type="OrthoDB" id="2397273at2759"/>
<comment type="caution">
    <text evidence="1">The sequence shown here is derived from an EMBL/GenBank/DDBJ whole genome shotgun (WGS) entry which is preliminary data.</text>
</comment>
<evidence type="ECO:0000313" key="2">
    <source>
        <dbReference type="Proteomes" id="UP000265703"/>
    </source>
</evidence>
<protein>
    <submittedName>
        <fullName evidence="1">Uncharacterized protein</fullName>
    </submittedName>
</protein>
<dbReference type="Proteomes" id="UP000265703">
    <property type="component" value="Unassembled WGS sequence"/>
</dbReference>
<name>A0A397SLB2_9GLOM</name>
<gene>
    <name evidence="1" type="ORF">C1645_878369</name>
</gene>
<dbReference type="STRING" id="658196.A0A397SLB2"/>
<proteinExistence type="predicted"/>
<evidence type="ECO:0000313" key="1">
    <source>
        <dbReference type="EMBL" id="RIA86933.1"/>
    </source>
</evidence>
<sequence length="106" mass="12424">MQVILSKEDIDEHLFHCAEIDKKIKEMLEGGLNWHLIWIDLVYIEAYIYYRVTGGFFILTSKKLTIIKCTINSDNSKIIDLITGKLTDNCLKDALGIYFAYHEMRY</sequence>
<keyword evidence="2" id="KW-1185">Reference proteome</keyword>
<dbReference type="EMBL" id="QKYT01000336">
    <property type="protein sequence ID" value="RIA86933.1"/>
    <property type="molecule type" value="Genomic_DNA"/>
</dbReference>
<reference evidence="1 2" key="1">
    <citation type="submission" date="2018-06" db="EMBL/GenBank/DDBJ databases">
        <title>Comparative genomics reveals the genomic features of Rhizophagus irregularis, R. cerebriforme, R. diaphanum and Gigaspora rosea, and their symbiotic lifestyle signature.</title>
        <authorList>
            <person name="Morin E."/>
            <person name="San Clemente H."/>
            <person name="Chen E.C.H."/>
            <person name="De La Providencia I."/>
            <person name="Hainaut M."/>
            <person name="Kuo A."/>
            <person name="Kohler A."/>
            <person name="Murat C."/>
            <person name="Tang N."/>
            <person name="Roy S."/>
            <person name="Loubradou J."/>
            <person name="Henrissat B."/>
            <person name="Grigoriev I.V."/>
            <person name="Corradi N."/>
            <person name="Roux C."/>
            <person name="Martin F.M."/>
        </authorList>
    </citation>
    <scope>NUCLEOTIDE SEQUENCE [LARGE SCALE GENOMIC DNA]</scope>
    <source>
        <strain evidence="1 2">DAOM 227022</strain>
    </source>
</reference>
<accession>A0A397SLB2</accession>
<dbReference type="AlphaFoldDB" id="A0A397SLB2"/>